<dbReference type="OrthoDB" id="5591789at2759"/>
<comment type="caution">
    <text evidence="11">The sequence shown here is derived from an EMBL/GenBank/DDBJ whole genome shotgun (WGS) entry which is preliminary data.</text>
</comment>
<dbReference type="GO" id="GO:0000139">
    <property type="term" value="C:Golgi membrane"/>
    <property type="evidence" value="ECO:0007669"/>
    <property type="project" value="UniProtKB-SubCell"/>
</dbReference>
<accession>A0A1E5R5A1</accession>
<dbReference type="Proteomes" id="UP000095728">
    <property type="component" value="Unassembled WGS sequence"/>
</dbReference>
<evidence type="ECO:0000313" key="12">
    <source>
        <dbReference type="Proteomes" id="UP000095728"/>
    </source>
</evidence>
<keyword evidence="8" id="KW-0333">Golgi apparatus</keyword>
<reference evidence="12" key="1">
    <citation type="journal article" date="2016" name="Genome Announc.">
        <title>Genome sequences of three species of Hanseniaspora isolated from spontaneous wine fermentations.</title>
        <authorList>
            <person name="Sternes P.R."/>
            <person name="Lee D."/>
            <person name="Kutyna D.R."/>
            <person name="Borneman A.R."/>
        </authorList>
    </citation>
    <scope>NUCLEOTIDE SEQUENCE [LARGE SCALE GENOMIC DNA]</scope>
    <source>
        <strain evidence="12">AWRI3579</strain>
    </source>
</reference>
<dbReference type="PANTHER" id="PTHR13314">
    <property type="entry name" value="CALCIUM CHANNEL FLOWER HOMOLOG"/>
    <property type="match status" value="1"/>
</dbReference>
<comment type="function">
    <text evidence="1">Golgi membrane protein involved in vesicular trafficking.</text>
</comment>
<comment type="similarity">
    <text evidence="3">Belongs to the TVP18 family.</text>
</comment>
<evidence type="ECO:0000256" key="9">
    <source>
        <dbReference type="ARBA" id="ARBA00023136"/>
    </source>
</evidence>
<organism evidence="11 12">
    <name type="scientific">Hanseniaspora osmophila</name>
    <dbReference type="NCBI Taxonomy" id="56408"/>
    <lineage>
        <taxon>Eukaryota</taxon>
        <taxon>Fungi</taxon>
        <taxon>Dikarya</taxon>
        <taxon>Ascomycota</taxon>
        <taxon>Saccharomycotina</taxon>
        <taxon>Saccharomycetes</taxon>
        <taxon>Saccharomycodales</taxon>
        <taxon>Saccharomycodaceae</taxon>
        <taxon>Hanseniaspora</taxon>
    </lineage>
</organism>
<dbReference type="SMART" id="SM01077">
    <property type="entry name" value="Cg6151-P"/>
    <property type="match status" value="1"/>
</dbReference>
<dbReference type="GO" id="GO:0016192">
    <property type="term" value="P:vesicle-mediated transport"/>
    <property type="evidence" value="ECO:0007669"/>
    <property type="project" value="TreeGrafter"/>
</dbReference>
<evidence type="ECO:0000256" key="1">
    <source>
        <dbReference type="ARBA" id="ARBA00003246"/>
    </source>
</evidence>
<gene>
    <name evidence="11" type="ORF">AWRI3579_g3594</name>
</gene>
<feature type="transmembrane region" description="Helical" evidence="10">
    <location>
        <begin position="55"/>
        <end position="77"/>
    </location>
</feature>
<sequence>MLGFTDIKSLINFGKLISNLKSFNFSLYGRYMGYINVLLCFALGISNLFHVNLVIIFAIIAIIQGLILIFVELPFLLKICPLSDNFVQFIRRWETNGARVIFYAIMAIIQYCSCIFKVTSLLAVAIGLTFSSCSYGVAMIKHQDFAKASPESVIKNPIQDDDAFDIESGIDTSRQML</sequence>
<dbReference type="InterPro" id="IPR019365">
    <property type="entry name" value="TVP18/Ca-channel_flower"/>
</dbReference>
<dbReference type="EMBL" id="LPNM01000010">
    <property type="protein sequence ID" value="OEJ82087.1"/>
    <property type="molecule type" value="Genomic_DNA"/>
</dbReference>
<keyword evidence="9 10" id="KW-0472">Membrane</keyword>
<evidence type="ECO:0000256" key="6">
    <source>
        <dbReference type="ARBA" id="ARBA00022692"/>
    </source>
</evidence>
<dbReference type="AlphaFoldDB" id="A0A1E5R5A1"/>
<dbReference type="STRING" id="56408.A0A1E5R5A1"/>
<feature type="transmembrane region" description="Helical" evidence="10">
    <location>
        <begin position="98"/>
        <end position="116"/>
    </location>
</feature>
<evidence type="ECO:0000256" key="4">
    <source>
        <dbReference type="ARBA" id="ARBA00013563"/>
    </source>
</evidence>
<feature type="transmembrane region" description="Helical" evidence="10">
    <location>
        <begin position="31"/>
        <end position="49"/>
    </location>
</feature>
<feature type="transmembrane region" description="Helical" evidence="10">
    <location>
        <begin position="122"/>
        <end position="140"/>
    </location>
</feature>
<keyword evidence="7 10" id="KW-1133">Transmembrane helix</keyword>
<evidence type="ECO:0000313" key="11">
    <source>
        <dbReference type="EMBL" id="OEJ82087.1"/>
    </source>
</evidence>
<comment type="subcellular location">
    <subcellularLocation>
        <location evidence="2">Golgi apparatus membrane</location>
        <topology evidence="2">Multi-pass membrane protein</topology>
    </subcellularLocation>
</comment>
<evidence type="ECO:0000256" key="2">
    <source>
        <dbReference type="ARBA" id="ARBA00004653"/>
    </source>
</evidence>
<dbReference type="PANTHER" id="PTHR13314:SF2">
    <property type="entry name" value="CALCIUM CHANNEL FLOWER HOMOLOG"/>
    <property type="match status" value="1"/>
</dbReference>
<proteinExistence type="inferred from homology"/>
<protein>
    <recommendedName>
        <fullName evidence="4">Golgi apparatus membrane protein TVP18</fullName>
    </recommendedName>
    <alternativeName>
        <fullName evidence="5">Golgi apparatus membrane protein tvp18</fullName>
    </alternativeName>
</protein>
<evidence type="ECO:0000256" key="8">
    <source>
        <dbReference type="ARBA" id="ARBA00023034"/>
    </source>
</evidence>
<keyword evidence="6 10" id="KW-0812">Transmembrane</keyword>
<dbReference type="Pfam" id="PF10233">
    <property type="entry name" value="Cg6151-P"/>
    <property type="match status" value="1"/>
</dbReference>
<keyword evidence="12" id="KW-1185">Reference proteome</keyword>
<evidence type="ECO:0000256" key="7">
    <source>
        <dbReference type="ARBA" id="ARBA00022989"/>
    </source>
</evidence>
<dbReference type="InParanoid" id="A0A1E5R5A1"/>
<name>A0A1E5R5A1_9ASCO</name>
<evidence type="ECO:0000256" key="5">
    <source>
        <dbReference type="ARBA" id="ARBA00020655"/>
    </source>
</evidence>
<evidence type="ECO:0000256" key="10">
    <source>
        <dbReference type="SAM" id="Phobius"/>
    </source>
</evidence>
<dbReference type="FunCoup" id="A0A1E5R5A1">
    <property type="interactions" value="55"/>
</dbReference>
<evidence type="ECO:0000256" key="3">
    <source>
        <dbReference type="ARBA" id="ARBA00005738"/>
    </source>
</evidence>